<dbReference type="InterPro" id="IPR036396">
    <property type="entry name" value="Cyt_P450_sf"/>
</dbReference>
<dbReference type="InterPro" id="IPR050182">
    <property type="entry name" value="Cytochrome_P450_fam2"/>
</dbReference>
<protein>
    <submittedName>
        <fullName evidence="6">Cytochrome P450 18a1</fullName>
    </submittedName>
</protein>
<comment type="similarity">
    <text evidence="1">Belongs to the cytochrome P450 family.</text>
</comment>
<dbReference type="Pfam" id="PF00067">
    <property type="entry name" value="p450"/>
    <property type="match status" value="1"/>
</dbReference>
<dbReference type="GO" id="GO:0020037">
    <property type="term" value="F:heme binding"/>
    <property type="evidence" value="ECO:0007669"/>
    <property type="project" value="InterPro"/>
</dbReference>
<keyword evidence="2" id="KW-0479">Metal-binding</keyword>
<dbReference type="GO" id="GO:0006082">
    <property type="term" value="P:organic acid metabolic process"/>
    <property type="evidence" value="ECO:0007669"/>
    <property type="project" value="TreeGrafter"/>
</dbReference>
<dbReference type="InterPro" id="IPR001128">
    <property type="entry name" value="Cyt_P450"/>
</dbReference>
<evidence type="ECO:0000256" key="5">
    <source>
        <dbReference type="SAM" id="Phobius"/>
    </source>
</evidence>
<gene>
    <name evidence="6" type="primary">Cyp18a1</name>
    <name evidence="6" type="ORF">TNIN_463521</name>
</gene>
<feature type="transmembrane region" description="Helical" evidence="5">
    <location>
        <begin position="15"/>
        <end position="35"/>
    </location>
</feature>
<dbReference type="GO" id="GO:0005506">
    <property type="term" value="F:iron ion binding"/>
    <property type="evidence" value="ECO:0007669"/>
    <property type="project" value="InterPro"/>
</dbReference>
<evidence type="ECO:0000313" key="6">
    <source>
        <dbReference type="EMBL" id="GFS29101.1"/>
    </source>
</evidence>
<dbReference type="PANTHER" id="PTHR24300:SF375">
    <property type="entry name" value="CYTOCHROME P450 FAMILY"/>
    <property type="match status" value="1"/>
</dbReference>
<keyword evidence="7" id="KW-1185">Reference proteome</keyword>
<organism evidence="6 7">
    <name type="scientific">Trichonephila inaurata madagascariensis</name>
    <dbReference type="NCBI Taxonomy" id="2747483"/>
    <lineage>
        <taxon>Eukaryota</taxon>
        <taxon>Metazoa</taxon>
        <taxon>Ecdysozoa</taxon>
        <taxon>Arthropoda</taxon>
        <taxon>Chelicerata</taxon>
        <taxon>Arachnida</taxon>
        <taxon>Araneae</taxon>
        <taxon>Araneomorphae</taxon>
        <taxon>Entelegynae</taxon>
        <taxon>Araneoidea</taxon>
        <taxon>Nephilidae</taxon>
        <taxon>Trichonephila</taxon>
        <taxon>Trichonephila inaurata</taxon>
    </lineage>
</organism>
<sequence length="264" mass="29383">MEFEAIQKYFKTIDFGSVTNGLLFTIGSLIFVKLLQKLIQWFNFVRKGPPGPVGLPIVGSLPFLGKEPCKTLRNMKDKYGDIISVYLGPKYAAVVLNEYSVMKEVLNHPYALDRAKEQFSSLGSLGFGTENGEKWQEQRKFVLSAARNLGLGKGPWQTLLTDEASNLVEDVRKFKGQPKNIAPLLISSLNAGIISLLIGRRLNKDEEANKIKLCYDYADVAFKYCGPADPVSLIPGLRKLCEVFKIGGVDHAAKTIRTFTSFVR</sequence>
<dbReference type="GO" id="GO:0005737">
    <property type="term" value="C:cytoplasm"/>
    <property type="evidence" value="ECO:0007669"/>
    <property type="project" value="TreeGrafter"/>
</dbReference>
<name>A0A8X6M7E4_9ARAC</name>
<dbReference type="OrthoDB" id="6424590at2759"/>
<accession>A0A8X6M7E4</accession>
<evidence type="ECO:0000256" key="2">
    <source>
        <dbReference type="ARBA" id="ARBA00022723"/>
    </source>
</evidence>
<comment type="caution">
    <text evidence="6">The sequence shown here is derived from an EMBL/GenBank/DDBJ whole genome shotgun (WGS) entry which is preliminary data.</text>
</comment>
<evidence type="ECO:0000256" key="4">
    <source>
        <dbReference type="ARBA" id="ARBA00023033"/>
    </source>
</evidence>
<dbReference type="GO" id="GO:0006805">
    <property type="term" value="P:xenobiotic metabolic process"/>
    <property type="evidence" value="ECO:0007669"/>
    <property type="project" value="TreeGrafter"/>
</dbReference>
<dbReference type="AlphaFoldDB" id="A0A8X6M7E4"/>
<keyword evidence="5" id="KW-1133">Transmembrane helix</keyword>
<reference evidence="6" key="1">
    <citation type="submission" date="2020-08" db="EMBL/GenBank/DDBJ databases">
        <title>Multicomponent nature underlies the extraordinary mechanical properties of spider dragline silk.</title>
        <authorList>
            <person name="Kono N."/>
            <person name="Nakamura H."/>
            <person name="Mori M."/>
            <person name="Yoshida Y."/>
            <person name="Ohtoshi R."/>
            <person name="Malay A.D."/>
            <person name="Moran D.A.P."/>
            <person name="Tomita M."/>
            <person name="Numata K."/>
            <person name="Arakawa K."/>
        </authorList>
    </citation>
    <scope>NUCLEOTIDE SEQUENCE</scope>
</reference>
<dbReference type="Gene3D" id="1.10.630.10">
    <property type="entry name" value="Cytochrome P450"/>
    <property type="match status" value="1"/>
</dbReference>
<dbReference type="PANTHER" id="PTHR24300">
    <property type="entry name" value="CYTOCHROME P450 508A4-RELATED"/>
    <property type="match status" value="1"/>
</dbReference>
<evidence type="ECO:0000256" key="3">
    <source>
        <dbReference type="ARBA" id="ARBA00023004"/>
    </source>
</evidence>
<dbReference type="GO" id="GO:0016712">
    <property type="term" value="F:oxidoreductase activity, acting on paired donors, with incorporation or reduction of molecular oxygen, reduced flavin or flavoprotein as one donor, and incorporation of one atom of oxygen"/>
    <property type="evidence" value="ECO:0007669"/>
    <property type="project" value="TreeGrafter"/>
</dbReference>
<dbReference type="Proteomes" id="UP000886998">
    <property type="component" value="Unassembled WGS sequence"/>
</dbReference>
<keyword evidence="5" id="KW-0812">Transmembrane</keyword>
<keyword evidence="3" id="KW-0408">Iron</keyword>
<evidence type="ECO:0000256" key="1">
    <source>
        <dbReference type="ARBA" id="ARBA00010617"/>
    </source>
</evidence>
<dbReference type="EMBL" id="BMAV01023976">
    <property type="protein sequence ID" value="GFS29101.1"/>
    <property type="molecule type" value="Genomic_DNA"/>
</dbReference>
<evidence type="ECO:0000313" key="7">
    <source>
        <dbReference type="Proteomes" id="UP000886998"/>
    </source>
</evidence>
<proteinExistence type="inferred from homology"/>
<dbReference type="SUPFAM" id="SSF48264">
    <property type="entry name" value="Cytochrome P450"/>
    <property type="match status" value="1"/>
</dbReference>
<keyword evidence="4" id="KW-0503">Monooxygenase</keyword>
<keyword evidence="5" id="KW-0472">Membrane</keyword>
<keyword evidence="4" id="KW-0560">Oxidoreductase</keyword>